<feature type="domain" description="Abortive phage infection protein C-terminal" evidence="1">
    <location>
        <begin position="257"/>
        <end position="403"/>
    </location>
</feature>
<dbReference type="AlphaFoldDB" id="A0A433N9P9"/>
<gene>
    <name evidence="3" type="ORF">F126LOC_010245</name>
    <name evidence="2" type="ORF">H4F48_03045</name>
</gene>
<evidence type="ECO:0000313" key="2">
    <source>
        <dbReference type="EMBL" id="MBN3105051.1"/>
    </source>
</evidence>
<evidence type="ECO:0000259" key="1">
    <source>
        <dbReference type="Pfam" id="PF10592"/>
    </source>
</evidence>
<dbReference type="Proteomes" id="UP000762586">
    <property type="component" value="Unassembled WGS sequence"/>
</dbReference>
<dbReference type="EMBL" id="JACGET010000003">
    <property type="protein sequence ID" value="MBN3105051.1"/>
    <property type="molecule type" value="Genomic_DNA"/>
</dbReference>
<accession>A0A433N9P9</accession>
<dbReference type="Pfam" id="PF10592">
    <property type="entry name" value="AIPR"/>
    <property type="match status" value="1"/>
</dbReference>
<proteinExistence type="predicted"/>
<evidence type="ECO:0000313" key="5">
    <source>
        <dbReference type="Proteomes" id="UP000762586"/>
    </source>
</evidence>
<dbReference type="EMBL" id="CP065031">
    <property type="protein sequence ID" value="QPK26116.1"/>
    <property type="molecule type" value="Genomic_DNA"/>
</dbReference>
<sequence>MARNDTILLDGIIEDRAGKVTSSSDRGEIFEKFSFEQILKEFDLDNDELNSGWVDGGHDGGIDGFYLFLNGHLIQDFDDVLWPKKNAELIIYIITCKHHDTYKQAVLESLISTINELFDFRVLEENLNGSYNNEVLKKRKTLINCYKKISTILTSLEIRFYYASRGETTDIGDSVINRSQQIKKITQDSFGESLVIFNFMGAKELIHAFRQVPKSTLELPYIDSLSRGERYILIVKLIDYYNFLRNDENNTLRRYLFDSNVRDFMGLNFVNEDIKKTLTSEDSPDFWLLNNGVTILATSAKLIGQSINMEDIQIVNGLQTSESIFRYFSSGGSDIKDRAVMIKVIVSKEEKVRDQIIRATNSQTAVEQSSLHATEKVQRDIEDILLRHGFHYERRKNYYKNQSVDLDTILTPLYIASGYITLVLRNPYQAGKFKSRHLRNEGIYGEIFSEKKRLNLLASNMFHHEKM</sequence>
<keyword evidence="5" id="KW-1185">Reference proteome</keyword>
<dbReference type="RefSeq" id="WP_119871710.1">
    <property type="nucleotide sequence ID" value="NZ_BSWF01000007.1"/>
</dbReference>
<reference evidence="2 5" key="1">
    <citation type="submission" date="2020-07" db="EMBL/GenBank/DDBJ databases">
        <title>A pangenomic view of the genus Pectobacterium provides insights into genome organization, phylogeny, and virulence.</title>
        <authorList>
            <person name="Jonkheer E."/>
            <person name="Brankovics B."/>
            <person name="Houwers I."/>
            <person name="Van Der Wolf J."/>
            <person name="Bonants P."/>
            <person name="Vreeburg R."/>
            <person name="Bollema R."/>
            <person name="De Haan J."/>
            <person name="Berke L."/>
            <person name="De Ridder D."/>
            <person name="Smit S."/>
            <person name="Van Der Lee T.A.J."/>
        </authorList>
    </citation>
    <scope>NUCLEOTIDE SEQUENCE [LARGE SCALE GENOMIC DNA]</scope>
    <source>
        <strain evidence="2 5">NAK:384</strain>
    </source>
</reference>
<organism evidence="3 4">
    <name type="scientific">Pectobacterium brasiliense</name>
    <dbReference type="NCBI Taxonomy" id="180957"/>
    <lineage>
        <taxon>Bacteria</taxon>
        <taxon>Pseudomonadati</taxon>
        <taxon>Pseudomonadota</taxon>
        <taxon>Gammaproteobacteria</taxon>
        <taxon>Enterobacterales</taxon>
        <taxon>Pectobacteriaceae</taxon>
        <taxon>Pectobacterium</taxon>
    </lineage>
</organism>
<dbReference type="Proteomes" id="UP000269351">
    <property type="component" value="Chromosome"/>
</dbReference>
<evidence type="ECO:0000313" key="4">
    <source>
        <dbReference type="Proteomes" id="UP000269351"/>
    </source>
</evidence>
<name>A0A433N9P9_9GAMM</name>
<dbReference type="InterPro" id="IPR018891">
    <property type="entry name" value="AIPR_C"/>
</dbReference>
<evidence type="ECO:0000313" key="3">
    <source>
        <dbReference type="EMBL" id="QPK26116.1"/>
    </source>
</evidence>
<reference evidence="3 4" key="2">
    <citation type="submission" date="2020-11" db="EMBL/GenBank/DDBJ databases">
        <title>Complete genome sequence of Pectobacterium brasiliense strain F126.</title>
        <authorList>
            <person name="Miroshnikov K."/>
            <person name="Vo T.N.H."/>
            <person name="Khodykina M.V."/>
            <person name="Kabanova A.P."/>
            <person name="Shneider M."/>
            <person name="Korzhenkov A."/>
            <person name="Toschakov S.V."/>
            <person name="Miroshnikov K.A."/>
            <person name="Ignatov A.N."/>
            <person name="Mikhailova Y.V."/>
            <person name="Shelenkov A."/>
            <person name="Yanushevich Y.G."/>
            <person name="Evseev P.V."/>
        </authorList>
    </citation>
    <scope>NUCLEOTIDE SEQUENCE [LARGE SCALE GENOMIC DNA]</scope>
    <source>
        <strain evidence="3 4">F126</strain>
    </source>
</reference>
<protein>
    <submittedName>
        <fullName evidence="3">AIPR family protein</fullName>
    </submittedName>
</protein>